<protein>
    <submittedName>
        <fullName evidence="3">Uncharacterized protein</fullName>
    </submittedName>
</protein>
<dbReference type="EMBL" id="JAEPRC010000001">
    <property type="protein sequence ID" value="KAG2216031.1"/>
    <property type="molecule type" value="Genomic_DNA"/>
</dbReference>
<evidence type="ECO:0000256" key="2">
    <source>
        <dbReference type="SAM" id="MobiDB-lite"/>
    </source>
</evidence>
<accession>A0A8H7RUC4</accession>
<evidence type="ECO:0000256" key="1">
    <source>
        <dbReference type="SAM" id="Coils"/>
    </source>
</evidence>
<evidence type="ECO:0000313" key="4">
    <source>
        <dbReference type="Proteomes" id="UP000650833"/>
    </source>
</evidence>
<gene>
    <name evidence="3" type="ORF">INT46_007091</name>
</gene>
<dbReference type="OrthoDB" id="2281878at2759"/>
<feature type="coiled-coil region" evidence="1">
    <location>
        <begin position="210"/>
        <end position="240"/>
    </location>
</feature>
<organism evidence="3 4">
    <name type="scientific">Mucor plumbeus</name>
    <dbReference type="NCBI Taxonomy" id="97098"/>
    <lineage>
        <taxon>Eukaryota</taxon>
        <taxon>Fungi</taxon>
        <taxon>Fungi incertae sedis</taxon>
        <taxon>Mucoromycota</taxon>
        <taxon>Mucoromycotina</taxon>
        <taxon>Mucoromycetes</taxon>
        <taxon>Mucorales</taxon>
        <taxon>Mucorineae</taxon>
        <taxon>Mucoraceae</taxon>
        <taxon>Mucor</taxon>
    </lineage>
</organism>
<proteinExistence type="predicted"/>
<keyword evidence="1" id="KW-0175">Coiled coil</keyword>
<comment type="caution">
    <text evidence="3">The sequence shown here is derived from an EMBL/GenBank/DDBJ whole genome shotgun (WGS) entry which is preliminary data.</text>
</comment>
<sequence>MVSTRSKVKEFDSKFILSHIRFPTKTVDYRAIYDKSDPEKASFVKLLEAINIRASEVSNHQPNFPKMDLSALYCLGITIQEYVRHLSTDILTQKTASENKPSINNAYTPEEIKSRTLESVIQKFKPQKSAIIHAKDDLQVTARPNIEQELTFSSREQRASINHQVEIQTSNKGNPYDQLFLDPEWKGAVAKKRRDLKANSEEAAVRRTNAERLKQQRLDIRRAKEEVEAKEAKKTKLAIITHKRVRNEDDTNYDMFDKTSRNPKKKAKVSPAKKRKKTASSQKGF</sequence>
<evidence type="ECO:0000313" key="3">
    <source>
        <dbReference type="EMBL" id="KAG2216031.1"/>
    </source>
</evidence>
<name>A0A8H7RUC4_9FUNG</name>
<feature type="compositionally biased region" description="Basic residues" evidence="2">
    <location>
        <begin position="261"/>
        <end position="278"/>
    </location>
</feature>
<feature type="region of interest" description="Disordered" evidence="2">
    <location>
        <begin position="243"/>
        <end position="285"/>
    </location>
</feature>
<dbReference type="AlphaFoldDB" id="A0A8H7RUC4"/>
<reference evidence="3" key="1">
    <citation type="submission" date="2020-12" db="EMBL/GenBank/DDBJ databases">
        <title>Metabolic potential, ecology and presence of endohyphal bacteria is reflected in genomic diversity of Mucoromycotina.</title>
        <authorList>
            <person name="Muszewska A."/>
            <person name="Okrasinska A."/>
            <person name="Steczkiewicz K."/>
            <person name="Drgas O."/>
            <person name="Orlowska M."/>
            <person name="Perlinska-Lenart U."/>
            <person name="Aleksandrzak-Piekarczyk T."/>
            <person name="Szatraj K."/>
            <person name="Zielenkiewicz U."/>
            <person name="Pilsyk S."/>
            <person name="Malc E."/>
            <person name="Mieczkowski P."/>
            <person name="Kruszewska J.S."/>
            <person name="Biernat P."/>
            <person name="Pawlowska J."/>
        </authorList>
    </citation>
    <scope>NUCLEOTIDE SEQUENCE</scope>
    <source>
        <strain evidence="3">CBS 226.32</strain>
    </source>
</reference>
<dbReference type="Proteomes" id="UP000650833">
    <property type="component" value="Unassembled WGS sequence"/>
</dbReference>
<keyword evidence="4" id="KW-1185">Reference proteome</keyword>